<evidence type="ECO:0000313" key="2">
    <source>
        <dbReference type="Proteomes" id="UP000254720"/>
    </source>
</evidence>
<reference evidence="1 2" key="1">
    <citation type="submission" date="2018-07" db="EMBL/GenBank/DDBJ databases">
        <title>Genomic Encyclopedia of Type Strains, Phase IV (KMG-IV): sequencing the most valuable type-strain genomes for metagenomic binning, comparative biology and taxonomic classification.</title>
        <authorList>
            <person name="Goeker M."/>
        </authorList>
    </citation>
    <scope>NUCLEOTIDE SEQUENCE [LARGE SCALE GENOMIC DNA]</scope>
    <source>
        <strain evidence="1 2">DSM 16500</strain>
    </source>
</reference>
<dbReference type="Proteomes" id="UP000254720">
    <property type="component" value="Unassembled WGS sequence"/>
</dbReference>
<name>A0A370GFW2_9COXI</name>
<protein>
    <submittedName>
        <fullName evidence="1">Uncharacterized protein</fullName>
    </submittedName>
</protein>
<keyword evidence="2" id="KW-1185">Reference proteome</keyword>
<sequence length="87" mass="10013">MEKVLISIPDQLAARMRATIPARQRSKIITLLIEEEIEKRERALYECALAVEQDNELRREMEEWNVTLNDGLTEEGKSALTGKIKSK</sequence>
<gene>
    <name evidence="1" type="ORF">C8D86_11650</name>
</gene>
<dbReference type="EMBL" id="QQAX01000016">
    <property type="protein sequence ID" value="RDI42096.1"/>
    <property type="molecule type" value="Genomic_DNA"/>
</dbReference>
<comment type="caution">
    <text evidence="1">The sequence shown here is derived from an EMBL/GenBank/DDBJ whole genome shotgun (WGS) entry which is preliminary data.</text>
</comment>
<dbReference type="AlphaFoldDB" id="A0A370GFW2"/>
<organism evidence="1 2">
    <name type="scientific">Aquicella lusitana</name>
    <dbReference type="NCBI Taxonomy" id="254246"/>
    <lineage>
        <taxon>Bacteria</taxon>
        <taxon>Pseudomonadati</taxon>
        <taxon>Pseudomonadota</taxon>
        <taxon>Gammaproteobacteria</taxon>
        <taxon>Legionellales</taxon>
        <taxon>Coxiellaceae</taxon>
        <taxon>Aquicella</taxon>
    </lineage>
</organism>
<dbReference type="RefSeq" id="WP_114834774.1">
    <property type="nucleotide sequence ID" value="NZ_LR699115.1"/>
</dbReference>
<proteinExistence type="predicted"/>
<evidence type="ECO:0000313" key="1">
    <source>
        <dbReference type="EMBL" id="RDI42096.1"/>
    </source>
</evidence>
<accession>A0A370GFW2</accession>
<dbReference type="OrthoDB" id="5772421at2"/>